<protein>
    <recommendedName>
        <fullName evidence="4">P pilus assembly protein, chaperone PapD</fullName>
    </recommendedName>
</protein>
<evidence type="ECO:0000313" key="3">
    <source>
        <dbReference type="Proteomes" id="UP001201449"/>
    </source>
</evidence>
<comment type="caution">
    <text evidence="2">The sequence shown here is derived from an EMBL/GenBank/DDBJ whole genome shotgun (WGS) entry which is preliminary data.</text>
</comment>
<feature type="chain" id="PRO_5047292473" description="P pilus assembly protein, chaperone PapD" evidence="1">
    <location>
        <begin position="23"/>
        <end position="276"/>
    </location>
</feature>
<gene>
    <name evidence="2" type="ORF">L0U89_17460</name>
</gene>
<feature type="signal peptide" evidence="1">
    <location>
        <begin position="1"/>
        <end position="22"/>
    </location>
</feature>
<keyword evidence="1" id="KW-0732">Signal</keyword>
<accession>A0ABS9BYS9</accession>
<dbReference type="EMBL" id="JAKEVZ010000016">
    <property type="protein sequence ID" value="MCF1752849.1"/>
    <property type="molecule type" value="Genomic_DNA"/>
</dbReference>
<evidence type="ECO:0000313" key="2">
    <source>
        <dbReference type="EMBL" id="MCF1752849.1"/>
    </source>
</evidence>
<evidence type="ECO:0000256" key="1">
    <source>
        <dbReference type="SAM" id="SignalP"/>
    </source>
</evidence>
<reference evidence="2 3" key="1">
    <citation type="submission" date="2022-01" db="EMBL/GenBank/DDBJ databases">
        <title>Mariniradius saccharolyticus sp. nov., isolated from sediment of a river.</title>
        <authorList>
            <person name="Liu H."/>
        </authorList>
    </citation>
    <scope>NUCLEOTIDE SEQUENCE [LARGE SCALE GENOMIC DNA]</scope>
    <source>
        <strain evidence="2 3">RY-2</strain>
    </source>
</reference>
<organism evidence="2 3">
    <name type="scientific">Mariniradius sediminis</name>
    <dbReference type="NCBI Taxonomy" id="2909237"/>
    <lineage>
        <taxon>Bacteria</taxon>
        <taxon>Pseudomonadati</taxon>
        <taxon>Bacteroidota</taxon>
        <taxon>Cytophagia</taxon>
        <taxon>Cytophagales</taxon>
        <taxon>Cyclobacteriaceae</taxon>
        <taxon>Mariniradius</taxon>
    </lineage>
</organism>
<sequence>MKKHIKNLLAVMMLGMTFPAFSQISIAPTSVFLDENGIASIYVTNPAEVPQEVSVSFVFGYPGNDDLGNLIMVYGDSVKEKQFGMGDRLRSFPRTFVLAPQQQQTVRLQLRPDRSLPAGTYFTRVKVTSNNVAQEVGQPVENEVATQVNFKFDQVIAVFFKQGQTSTGLELGDLQMQQDTEKIRVIAPYQTTGNSPFLGSVIASLKDSNNKTVTEEQQSIALYFGGKKGLDIAIPEGLPSGEYQVEMRFETKRSDIPSTDLVQASSVAKRVFVKIP</sequence>
<evidence type="ECO:0008006" key="4">
    <source>
        <dbReference type="Google" id="ProtNLM"/>
    </source>
</evidence>
<proteinExistence type="predicted"/>
<name>A0ABS9BYS9_9BACT</name>
<dbReference type="Proteomes" id="UP001201449">
    <property type="component" value="Unassembled WGS sequence"/>
</dbReference>
<dbReference type="RefSeq" id="WP_234862691.1">
    <property type="nucleotide sequence ID" value="NZ_JAKEVZ010000016.1"/>
</dbReference>
<keyword evidence="3" id="KW-1185">Reference proteome</keyword>